<feature type="region of interest" description="Disordered" evidence="1">
    <location>
        <begin position="1"/>
        <end position="23"/>
    </location>
</feature>
<protein>
    <submittedName>
        <fullName evidence="2">Uncharacterized protein</fullName>
    </submittedName>
</protein>
<dbReference type="VEuPathDB" id="VectorBase:BGLB026977"/>
<dbReference type="KEGG" id="bgt:106063360"/>
<dbReference type="RefSeq" id="XP_013077155.2">
    <property type="nucleotide sequence ID" value="XM_013221701.2"/>
</dbReference>
<name>A0A2C9L4H0_BIOGL</name>
<reference evidence="2" key="1">
    <citation type="submission" date="2020-05" db="UniProtKB">
        <authorList>
            <consortium name="EnsemblMetazoa"/>
        </authorList>
    </citation>
    <scope>IDENTIFICATION</scope>
    <source>
        <strain evidence="2">BB02</strain>
    </source>
</reference>
<dbReference type="OrthoDB" id="6103503at2759"/>
<evidence type="ECO:0000313" key="3">
    <source>
        <dbReference type="Proteomes" id="UP000076420"/>
    </source>
</evidence>
<gene>
    <name evidence="2" type="primary">106063360</name>
</gene>
<sequence length="176" mass="19518">MYHNVSPDSPPSPPAMSPGPQPASLFSVTHQEAASMVKECQKEDKSRHCYLLQIMLMPLYSHDSIPGSALRKLPRLVNRIPLGAGFLSSDQIKGINWRMLEGSNAGPTFISYPLLEEEAEDYKTCLRDRLMKQAGAVFGDLTVKASITLSRCVDYSFDFILNDIAVTNGEGLHFRD</sequence>
<evidence type="ECO:0000256" key="1">
    <source>
        <dbReference type="SAM" id="MobiDB-lite"/>
    </source>
</evidence>
<proteinExistence type="predicted"/>
<dbReference type="AlphaFoldDB" id="A0A2C9L4H0"/>
<organism evidence="2 3">
    <name type="scientific">Biomphalaria glabrata</name>
    <name type="common">Bloodfluke planorb</name>
    <name type="synonym">Freshwater snail</name>
    <dbReference type="NCBI Taxonomy" id="6526"/>
    <lineage>
        <taxon>Eukaryota</taxon>
        <taxon>Metazoa</taxon>
        <taxon>Spiralia</taxon>
        <taxon>Lophotrochozoa</taxon>
        <taxon>Mollusca</taxon>
        <taxon>Gastropoda</taxon>
        <taxon>Heterobranchia</taxon>
        <taxon>Euthyneura</taxon>
        <taxon>Panpulmonata</taxon>
        <taxon>Hygrophila</taxon>
        <taxon>Lymnaeoidea</taxon>
        <taxon>Planorbidae</taxon>
        <taxon>Biomphalaria</taxon>
    </lineage>
</organism>
<dbReference type="VEuPathDB" id="VectorBase:BGLAX_045840"/>
<dbReference type="Proteomes" id="UP000076420">
    <property type="component" value="Unassembled WGS sequence"/>
</dbReference>
<dbReference type="EnsemblMetazoa" id="BGLB026977-RA">
    <property type="protein sequence ID" value="BGLB026977-PA"/>
    <property type="gene ID" value="BGLB026977"/>
</dbReference>
<evidence type="ECO:0000313" key="2">
    <source>
        <dbReference type="EnsemblMetazoa" id="BGLB026977-PA"/>
    </source>
</evidence>
<accession>A0A2C9L4H0</accession>
<feature type="compositionally biased region" description="Pro residues" evidence="1">
    <location>
        <begin position="8"/>
        <end position="21"/>
    </location>
</feature>